<name>A0A0Q0WAH1_9FLAO</name>
<evidence type="ECO:0000256" key="3">
    <source>
        <dbReference type="PROSITE-ProRule" id="PRU00339"/>
    </source>
</evidence>
<dbReference type="InterPro" id="IPR013105">
    <property type="entry name" value="TPR_2"/>
</dbReference>
<dbReference type="Gene3D" id="1.25.40.10">
    <property type="entry name" value="Tetratricopeptide repeat domain"/>
    <property type="match status" value="1"/>
</dbReference>
<dbReference type="InterPro" id="IPR012338">
    <property type="entry name" value="Beta-lactam/transpept-like"/>
</dbReference>
<proteinExistence type="predicted"/>
<dbReference type="STRING" id="362413.RC62_4096"/>
<dbReference type="EMBL" id="JRLF01000008">
    <property type="protein sequence ID" value="KQB41350.1"/>
    <property type="molecule type" value="Genomic_DNA"/>
</dbReference>
<dbReference type="InterPro" id="IPR011990">
    <property type="entry name" value="TPR-like_helical_dom_sf"/>
</dbReference>
<dbReference type="Pfam" id="PF07719">
    <property type="entry name" value="TPR_2"/>
    <property type="match status" value="1"/>
</dbReference>
<dbReference type="Gene3D" id="3.40.710.10">
    <property type="entry name" value="DD-peptidase/beta-lactamase superfamily"/>
    <property type="match status" value="1"/>
</dbReference>
<dbReference type="SMART" id="SM00028">
    <property type="entry name" value="TPR"/>
    <property type="match status" value="2"/>
</dbReference>
<dbReference type="SUPFAM" id="SSF56601">
    <property type="entry name" value="beta-lactamase/transpeptidase-like"/>
    <property type="match status" value="1"/>
</dbReference>
<dbReference type="Pfam" id="PF00144">
    <property type="entry name" value="Beta-lactamase"/>
    <property type="match status" value="1"/>
</dbReference>
<keyword evidence="2 3" id="KW-0802">TPR repeat</keyword>
<keyword evidence="1" id="KW-0677">Repeat</keyword>
<keyword evidence="4" id="KW-0732">Signal</keyword>
<organism evidence="6 7">
    <name type="scientific">Flavobacterium aquidurense</name>
    <dbReference type="NCBI Taxonomy" id="362413"/>
    <lineage>
        <taxon>Bacteria</taxon>
        <taxon>Pseudomonadati</taxon>
        <taxon>Bacteroidota</taxon>
        <taxon>Flavobacteriia</taxon>
        <taxon>Flavobacteriales</taxon>
        <taxon>Flavobacteriaceae</taxon>
        <taxon>Flavobacterium</taxon>
    </lineage>
</organism>
<feature type="chain" id="PRO_5006185794" evidence="4">
    <location>
        <begin position="23"/>
        <end position="467"/>
    </location>
</feature>
<accession>A0A0Q0WAH1</accession>
<dbReference type="SUPFAM" id="SSF48452">
    <property type="entry name" value="TPR-like"/>
    <property type="match status" value="1"/>
</dbReference>
<reference evidence="6 7" key="1">
    <citation type="submission" date="2014-09" db="EMBL/GenBank/DDBJ databases">
        <title>Genome sequence of Flavobacterium aquidurense RC62.</title>
        <authorList>
            <person name="Kim J.F."/>
            <person name="Kwak M.-J."/>
        </authorList>
    </citation>
    <scope>NUCLEOTIDE SEQUENCE [LARGE SCALE GENOMIC DNA]</scope>
    <source>
        <strain evidence="6 7">RC62</strain>
    </source>
</reference>
<evidence type="ECO:0000256" key="2">
    <source>
        <dbReference type="ARBA" id="ARBA00022803"/>
    </source>
</evidence>
<feature type="domain" description="Beta-lactamase-related" evidence="5">
    <location>
        <begin position="41"/>
        <end position="321"/>
    </location>
</feature>
<dbReference type="PATRIC" id="fig|362413.3.peg.4019"/>
<dbReference type="Proteomes" id="UP000050443">
    <property type="component" value="Unassembled WGS sequence"/>
</dbReference>
<dbReference type="PANTHER" id="PTHR46825:SF9">
    <property type="entry name" value="BETA-LACTAMASE-RELATED DOMAIN-CONTAINING PROTEIN"/>
    <property type="match status" value="1"/>
</dbReference>
<protein>
    <submittedName>
        <fullName evidence="6">Beta-lactamase</fullName>
    </submittedName>
</protein>
<gene>
    <name evidence="6" type="ORF">RC62_4096</name>
</gene>
<evidence type="ECO:0000313" key="7">
    <source>
        <dbReference type="Proteomes" id="UP000050443"/>
    </source>
</evidence>
<feature type="repeat" description="TPR" evidence="3">
    <location>
        <begin position="417"/>
        <end position="450"/>
    </location>
</feature>
<evidence type="ECO:0000256" key="4">
    <source>
        <dbReference type="SAM" id="SignalP"/>
    </source>
</evidence>
<dbReference type="PANTHER" id="PTHR46825">
    <property type="entry name" value="D-ALANYL-D-ALANINE-CARBOXYPEPTIDASE/ENDOPEPTIDASE AMPH"/>
    <property type="match status" value="1"/>
</dbReference>
<dbReference type="InterPro" id="IPR019734">
    <property type="entry name" value="TPR_rpt"/>
</dbReference>
<sequence>MIHYKLYLFVVISFFSTISSFAQSDKTRQIDSLMQWSQKLGIFNGNVLVSKNDKIIYNKSIGFSDASKTIPLNTDYKFHIGSITKEFSALALAKLQEQGKLKLEDKVSKFIPEFPEWANDITIKNLLQYTSGLPNVVWKKIKNDKDLFDGLSQIENLDFKPGSDYDYNMNNVFLRQFIIERITGISFKSYVEEYLFKPCNMNSSIMTPFVNENNVAKGFNNDFINDPVELPLTGGTYLTAADLLKWEKCLYANKLITKQSLFEIGQSFDITDAQSGLGQASFKGTNLEFHLHDGRAGHFEAILLSDRKEKITIILLDNNHNGKVTEIAQTIRSILKNESYNLPKKSFFIHYEKQLNSLSSTEIINLYNSTKSDEKNLYDLDKADALNDIGQYLTDHDRFEDSIKIFNINMAKFSSSSILYSGLGDAYFGQGNLVSALLNYKKALNLDPKNNTAKKMIIKLDKTRQNN</sequence>
<evidence type="ECO:0000259" key="5">
    <source>
        <dbReference type="Pfam" id="PF00144"/>
    </source>
</evidence>
<dbReference type="OrthoDB" id="9793489at2"/>
<dbReference type="InterPro" id="IPR050491">
    <property type="entry name" value="AmpC-like"/>
</dbReference>
<comment type="caution">
    <text evidence="6">The sequence shown here is derived from an EMBL/GenBank/DDBJ whole genome shotgun (WGS) entry which is preliminary data.</text>
</comment>
<evidence type="ECO:0000313" key="6">
    <source>
        <dbReference type="EMBL" id="KQB41350.1"/>
    </source>
</evidence>
<dbReference type="InterPro" id="IPR001466">
    <property type="entry name" value="Beta-lactam-related"/>
</dbReference>
<dbReference type="RefSeq" id="WP_082421229.1">
    <property type="nucleotide sequence ID" value="NZ_JRLF01000008.1"/>
</dbReference>
<feature type="signal peptide" evidence="4">
    <location>
        <begin position="1"/>
        <end position="22"/>
    </location>
</feature>
<evidence type="ECO:0000256" key="1">
    <source>
        <dbReference type="ARBA" id="ARBA00022737"/>
    </source>
</evidence>
<dbReference type="AlphaFoldDB" id="A0A0Q0WAH1"/>
<dbReference type="PROSITE" id="PS50005">
    <property type="entry name" value="TPR"/>
    <property type="match status" value="1"/>
</dbReference>
<dbReference type="PROSITE" id="PS50293">
    <property type="entry name" value="TPR_REGION"/>
    <property type="match status" value="1"/>
</dbReference>